<dbReference type="PANTHER" id="PTHR47738">
    <property type="entry name" value="PTS SYSTEM FRUCTOSE-LIKE EIIA COMPONENT-RELATED"/>
    <property type="match status" value="1"/>
</dbReference>
<dbReference type="AlphaFoldDB" id="A0A3N1NL84"/>
<sequence length="153" mass="16378">MDIKTIITPGRTLCGIEGVSKKRALEILANTIAEDVPTIDADDLFRRLIGRERLGSTGIGHGIAIPHCRVSNCEGTIGALITLKEPIDFDAIDGEPVDVLFAMLVPENAHSEHLQTLASLASMLNDAEFRARLRAADSNESLYDVAIGEPAAS</sequence>
<dbReference type="NCBIfam" id="TIGR01419">
    <property type="entry name" value="nitro_reg_IIA"/>
    <property type="match status" value="1"/>
</dbReference>
<feature type="domain" description="PTS EIIA type-2" evidence="1">
    <location>
        <begin position="5"/>
        <end position="149"/>
    </location>
</feature>
<accession>A0A3N1NL84</accession>
<evidence type="ECO:0000259" key="1">
    <source>
        <dbReference type="PROSITE" id="PS51094"/>
    </source>
</evidence>
<dbReference type="SUPFAM" id="SSF55804">
    <property type="entry name" value="Phoshotransferase/anion transport protein"/>
    <property type="match status" value="1"/>
</dbReference>
<dbReference type="InterPro" id="IPR051541">
    <property type="entry name" value="PTS_SugarTrans_NitroReg"/>
</dbReference>
<dbReference type="PROSITE" id="PS51094">
    <property type="entry name" value="PTS_EIIA_TYPE_2"/>
    <property type="match status" value="1"/>
</dbReference>
<dbReference type="CDD" id="cd00211">
    <property type="entry name" value="PTS_IIA_fru"/>
    <property type="match status" value="1"/>
</dbReference>
<dbReference type="InterPro" id="IPR002178">
    <property type="entry name" value="PTS_EIIA_type-2_dom"/>
</dbReference>
<name>A0A3N1NL84_9GAMM</name>
<dbReference type="RefSeq" id="WP_123636881.1">
    <property type="nucleotide sequence ID" value="NZ_JBHYFO010000003.1"/>
</dbReference>
<keyword evidence="3" id="KW-1185">Reference proteome</keyword>
<dbReference type="Pfam" id="PF00359">
    <property type="entry name" value="PTS_EIIA_2"/>
    <property type="match status" value="1"/>
</dbReference>
<dbReference type="InterPro" id="IPR006320">
    <property type="entry name" value="PTS_Nitro_regul"/>
</dbReference>
<keyword evidence="2" id="KW-0808">Transferase</keyword>
<comment type="caution">
    <text evidence="2">The sequence shown here is derived from an EMBL/GenBank/DDBJ whole genome shotgun (WGS) entry which is preliminary data.</text>
</comment>
<dbReference type="InterPro" id="IPR016152">
    <property type="entry name" value="PTrfase/Anion_transptr"/>
</dbReference>
<gene>
    <name evidence="2" type="ORF">EDC38_0116</name>
</gene>
<dbReference type="PANTHER" id="PTHR47738:SF1">
    <property type="entry name" value="NITROGEN REGULATORY PROTEIN"/>
    <property type="match status" value="1"/>
</dbReference>
<dbReference type="GO" id="GO:0008982">
    <property type="term" value="F:protein-N(PI)-phosphohistidine-sugar phosphotransferase activity"/>
    <property type="evidence" value="ECO:0007669"/>
    <property type="project" value="InterPro"/>
</dbReference>
<dbReference type="EMBL" id="RJUK01000001">
    <property type="protein sequence ID" value="ROQ19532.1"/>
    <property type="molecule type" value="Genomic_DNA"/>
</dbReference>
<dbReference type="Gene3D" id="3.40.930.10">
    <property type="entry name" value="Mannitol-specific EII, Chain A"/>
    <property type="match status" value="1"/>
</dbReference>
<dbReference type="GO" id="GO:0030295">
    <property type="term" value="F:protein kinase activator activity"/>
    <property type="evidence" value="ECO:0007669"/>
    <property type="project" value="TreeGrafter"/>
</dbReference>
<evidence type="ECO:0000313" key="3">
    <source>
        <dbReference type="Proteomes" id="UP000273643"/>
    </source>
</evidence>
<reference evidence="2 3" key="1">
    <citation type="submission" date="2018-11" db="EMBL/GenBank/DDBJ databases">
        <title>Genomic Encyclopedia of Type Strains, Phase IV (KMG-IV): sequencing the most valuable type-strain genomes for metagenomic binning, comparative biology and taxonomic classification.</title>
        <authorList>
            <person name="Goeker M."/>
        </authorList>
    </citation>
    <scope>NUCLEOTIDE SEQUENCE [LARGE SCALE GENOMIC DNA]</scope>
    <source>
        <strain evidence="2 3">DSM 16974</strain>
    </source>
</reference>
<evidence type="ECO:0000313" key="2">
    <source>
        <dbReference type="EMBL" id="ROQ19532.1"/>
    </source>
</evidence>
<dbReference type="OrthoDB" id="95460at2"/>
<dbReference type="GO" id="GO:0009401">
    <property type="term" value="P:phosphoenolpyruvate-dependent sugar phosphotransferase system"/>
    <property type="evidence" value="ECO:0007669"/>
    <property type="project" value="InterPro"/>
</dbReference>
<organism evidence="2 3">
    <name type="scientific">Marinimicrobium koreense</name>
    <dbReference type="NCBI Taxonomy" id="306545"/>
    <lineage>
        <taxon>Bacteria</taxon>
        <taxon>Pseudomonadati</taxon>
        <taxon>Pseudomonadota</taxon>
        <taxon>Gammaproteobacteria</taxon>
        <taxon>Cellvibrionales</taxon>
        <taxon>Cellvibrionaceae</taxon>
        <taxon>Marinimicrobium</taxon>
    </lineage>
</organism>
<dbReference type="Proteomes" id="UP000273643">
    <property type="component" value="Unassembled WGS sequence"/>
</dbReference>
<proteinExistence type="predicted"/>
<protein>
    <submittedName>
        <fullName evidence="2">Phosphotransferase IIA-like nitrogen-regulatory protein PtsN</fullName>
    </submittedName>
</protein>